<dbReference type="EMBL" id="BBMS01000105">
    <property type="protein sequence ID" value="GAL30671.1"/>
    <property type="molecule type" value="Genomic_DNA"/>
</dbReference>
<organism evidence="1 2">
    <name type="scientific">Vibrio variabilis</name>
    <dbReference type="NCBI Taxonomy" id="990271"/>
    <lineage>
        <taxon>Bacteria</taxon>
        <taxon>Pseudomonadati</taxon>
        <taxon>Pseudomonadota</taxon>
        <taxon>Gammaproteobacteria</taxon>
        <taxon>Vibrionales</taxon>
        <taxon>Vibrionaceae</taxon>
        <taxon>Vibrio</taxon>
    </lineage>
</organism>
<name>A0ABQ0JPH6_9VIBR</name>
<keyword evidence="2" id="KW-1185">Reference proteome</keyword>
<evidence type="ECO:0000313" key="2">
    <source>
        <dbReference type="Proteomes" id="UP000029223"/>
    </source>
</evidence>
<accession>A0ABQ0JPH6</accession>
<reference evidence="2" key="1">
    <citation type="submission" date="2014-09" db="EMBL/GenBank/DDBJ databases">
        <title>Vibrio variabilis JCM 19239. (C206) whole genome shotgun sequence.</title>
        <authorList>
            <person name="Sawabe T."/>
            <person name="Meirelles P."/>
            <person name="Nakanishi M."/>
            <person name="Sayaka M."/>
            <person name="Hattori M."/>
            <person name="Ohkuma M."/>
        </authorList>
    </citation>
    <scope>NUCLEOTIDE SEQUENCE [LARGE SCALE GENOMIC DNA]</scope>
    <source>
        <strain evidence="2">JCM 19239</strain>
    </source>
</reference>
<proteinExistence type="predicted"/>
<evidence type="ECO:0000313" key="1">
    <source>
        <dbReference type="EMBL" id="GAL30671.1"/>
    </source>
</evidence>
<dbReference type="Proteomes" id="UP000029223">
    <property type="component" value="Unassembled WGS sequence"/>
</dbReference>
<gene>
    <name evidence="1" type="ORF">JCM19239_4756</name>
</gene>
<comment type="caution">
    <text evidence="1">The sequence shown here is derived from an EMBL/GenBank/DDBJ whole genome shotgun (WGS) entry which is preliminary data.</text>
</comment>
<sequence>MDVGVEIPADTEVRFVADDDAIAAGTHTSQIGTFDDNASVDDWGTEVDPYTREFVDGDLTVTVQSNDDPLGAGTATPTSVTVLVTRIARV</sequence>
<protein>
    <submittedName>
        <fullName evidence="1">T1SS secreted agglutinin RTX</fullName>
    </submittedName>
</protein>